<name>K2QMX2_9FLAO</name>
<feature type="binding site" evidence="6">
    <location>
        <begin position="280"/>
        <end position="282"/>
    </location>
    <ligand>
        <name>ATP</name>
        <dbReference type="ChEBI" id="CHEBI:30616"/>
    </ligand>
</feature>
<feature type="binding site" evidence="6">
    <location>
        <position position="8"/>
    </location>
    <ligand>
        <name>Mg(2+)</name>
        <dbReference type="ChEBI" id="CHEBI:18420"/>
    </ligand>
</feature>
<dbReference type="GO" id="GO:0000287">
    <property type="term" value="F:magnesium ion binding"/>
    <property type="evidence" value="ECO:0007669"/>
    <property type="project" value="UniProtKB-UniRule"/>
</dbReference>
<protein>
    <recommendedName>
        <fullName evidence="6">Acetate kinase</fullName>
        <ecNumber evidence="6">2.7.2.1</ecNumber>
    </recommendedName>
    <alternativeName>
        <fullName evidence="6">Acetokinase</fullName>
    </alternativeName>
</protein>
<keyword evidence="5 6" id="KW-0067">ATP-binding</keyword>
<keyword evidence="6" id="KW-0963">Cytoplasm</keyword>
<evidence type="ECO:0000256" key="7">
    <source>
        <dbReference type="RuleBase" id="RU003835"/>
    </source>
</evidence>
<feature type="coiled-coil region" evidence="8">
    <location>
        <begin position="344"/>
        <end position="371"/>
    </location>
</feature>
<feature type="binding site" evidence="6">
    <location>
        <begin position="328"/>
        <end position="332"/>
    </location>
    <ligand>
        <name>ATP</name>
        <dbReference type="ChEBI" id="CHEBI:30616"/>
    </ligand>
</feature>
<dbReference type="PRINTS" id="PR00471">
    <property type="entry name" value="ACETATEKNASE"/>
</dbReference>
<feature type="active site" description="Proton donor/acceptor" evidence="6">
    <location>
        <position position="148"/>
    </location>
</feature>
<evidence type="ECO:0000256" key="1">
    <source>
        <dbReference type="ARBA" id="ARBA00008748"/>
    </source>
</evidence>
<comment type="subunit">
    <text evidence="6">Homodimer.</text>
</comment>
<keyword evidence="6" id="KW-0460">Magnesium</keyword>
<feature type="binding site" evidence="6">
    <location>
        <begin position="206"/>
        <end position="210"/>
    </location>
    <ligand>
        <name>ATP</name>
        <dbReference type="ChEBI" id="CHEBI:30616"/>
    </ligand>
</feature>
<keyword evidence="10" id="KW-1185">Reference proteome</keyword>
<dbReference type="HAMAP" id="MF_00020">
    <property type="entry name" value="Acetate_kinase"/>
    <property type="match status" value="1"/>
</dbReference>
<dbReference type="InterPro" id="IPR043129">
    <property type="entry name" value="ATPase_NBD"/>
</dbReference>
<dbReference type="UniPathway" id="UPA00340">
    <property type="reaction ID" value="UER00458"/>
</dbReference>
<evidence type="ECO:0000256" key="2">
    <source>
        <dbReference type="ARBA" id="ARBA00022679"/>
    </source>
</evidence>
<dbReference type="InterPro" id="IPR000890">
    <property type="entry name" value="Aliphatic_acid_kin_short-chain"/>
</dbReference>
<dbReference type="Gene3D" id="3.30.420.40">
    <property type="match status" value="2"/>
</dbReference>
<dbReference type="NCBIfam" id="TIGR00016">
    <property type="entry name" value="ackA"/>
    <property type="match status" value="1"/>
</dbReference>
<dbReference type="PIRSF" id="PIRSF000722">
    <property type="entry name" value="Acetate_prop_kin"/>
    <property type="match status" value="1"/>
</dbReference>
<feature type="site" description="Transition state stabilizer" evidence="6">
    <location>
        <position position="180"/>
    </location>
</feature>
<evidence type="ECO:0000256" key="4">
    <source>
        <dbReference type="ARBA" id="ARBA00022777"/>
    </source>
</evidence>
<dbReference type="GO" id="GO:0008776">
    <property type="term" value="F:acetate kinase activity"/>
    <property type="evidence" value="ECO:0007669"/>
    <property type="project" value="UniProtKB-UniRule"/>
</dbReference>
<dbReference type="PANTHER" id="PTHR21060:SF15">
    <property type="entry name" value="ACETATE KINASE-RELATED"/>
    <property type="match status" value="1"/>
</dbReference>
<dbReference type="InterPro" id="IPR004372">
    <property type="entry name" value="Ac/propionate_kinase"/>
</dbReference>
<dbReference type="GO" id="GO:0005737">
    <property type="term" value="C:cytoplasm"/>
    <property type="evidence" value="ECO:0007669"/>
    <property type="project" value="UniProtKB-SubCell"/>
</dbReference>
<dbReference type="STRING" id="555500.I215_04525"/>
<dbReference type="SUPFAM" id="SSF53067">
    <property type="entry name" value="Actin-like ATPase domain"/>
    <property type="match status" value="2"/>
</dbReference>
<dbReference type="Proteomes" id="UP000007364">
    <property type="component" value="Unassembled WGS sequence"/>
</dbReference>
<comment type="catalytic activity">
    <reaction evidence="6">
        <text>acetate + ATP = acetyl phosphate + ADP</text>
        <dbReference type="Rhea" id="RHEA:11352"/>
        <dbReference type="ChEBI" id="CHEBI:22191"/>
        <dbReference type="ChEBI" id="CHEBI:30089"/>
        <dbReference type="ChEBI" id="CHEBI:30616"/>
        <dbReference type="ChEBI" id="CHEBI:456216"/>
        <dbReference type="EC" id="2.7.2.1"/>
    </reaction>
</comment>
<feature type="binding site" evidence="6">
    <location>
        <position position="382"/>
    </location>
    <ligand>
        <name>Mg(2+)</name>
        <dbReference type="ChEBI" id="CHEBI:18420"/>
    </ligand>
</feature>
<reference evidence="9 10" key="1">
    <citation type="journal article" date="2012" name="J. Bacteriol.">
        <title>Genome Sequence of Galbibacter marinum Type Strain ck-I2-15.</title>
        <authorList>
            <person name="Lai Q."/>
            <person name="Li C."/>
            <person name="Shao Z."/>
        </authorList>
    </citation>
    <scope>NUCLEOTIDE SEQUENCE [LARGE SCALE GENOMIC DNA]</scope>
    <source>
        <strain evidence="10">ck-I2-15</strain>
    </source>
</reference>
<keyword evidence="2 6" id="KW-0808">Transferase</keyword>
<evidence type="ECO:0000256" key="3">
    <source>
        <dbReference type="ARBA" id="ARBA00022741"/>
    </source>
</evidence>
<gene>
    <name evidence="6" type="primary">ackA</name>
    <name evidence="9" type="ORF">I215_04525</name>
</gene>
<evidence type="ECO:0000256" key="6">
    <source>
        <dbReference type="HAMAP-Rule" id="MF_00020"/>
    </source>
</evidence>
<evidence type="ECO:0000256" key="5">
    <source>
        <dbReference type="ARBA" id="ARBA00022840"/>
    </source>
</evidence>
<dbReference type="AlphaFoldDB" id="K2QMX2"/>
<comment type="subcellular location">
    <subcellularLocation>
        <location evidence="6">Cytoplasm</location>
    </subcellularLocation>
</comment>
<dbReference type="GO" id="GO:0006085">
    <property type="term" value="P:acetyl-CoA biosynthetic process"/>
    <property type="evidence" value="ECO:0007669"/>
    <property type="project" value="UniProtKB-UniRule"/>
</dbReference>
<accession>K2QMX2</accession>
<dbReference type="RefSeq" id="WP_008990778.1">
    <property type="nucleotide sequence ID" value="NZ_AMSG01000003.1"/>
</dbReference>
<keyword evidence="3 6" id="KW-0547">Nucleotide-binding</keyword>
<comment type="similarity">
    <text evidence="1 6 7">Belongs to the acetokinase family.</text>
</comment>
<dbReference type="EC" id="2.7.2.1" evidence="6"/>
<evidence type="ECO:0000313" key="10">
    <source>
        <dbReference type="Proteomes" id="UP000007364"/>
    </source>
</evidence>
<dbReference type="OrthoDB" id="9802453at2"/>
<comment type="cofactor">
    <cofactor evidence="6">
        <name>Mg(2+)</name>
        <dbReference type="ChEBI" id="CHEBI:18420"/>
    </cofactor>
    <cofactor evidence="6">
        <name>Mn(2+)</name>
        <dbReference type="ChEBI" id="CHEBI:29035"/>
    </cofactor>
    <text evidence="6">Mg(2+). Can also accept Mn(2+).</text>
</comment>
<dbReference type="PATRIC" id="fig|555500.3.peg.937"/>
<comment type="caution">
    <text evidence="9">The sequence shown here is derived from an EMBL/GenBank/DDBJ whole genome shotgun (WGS) entry which is preliminary data.</text>
</comment>
<dbReference type="InterPro" id="IPR023865">
    <property type="entry name" value="Aliphatic_acid_kinase_CS"/>
</dbReference>
<feature type="binding site" evidence="6">
    <location>
        <position position="91"/>
    </location>
    <ligand>
        <name>substrate</name>
    </ligand>
</feature>
<dbReference type="CDD" id="cd24010">
    <property type="entry name" value="ASKHA_NBD_AcK_PK"/>
    <property type="match status" value="1"/>
</dbReference>
<keyword evidence="4 6" id="KW-0418">Kinase</keyword>
<evidence type="ECO:0000313" key="9">
    <source>
        <dbReference type="EMBL" id="EKF56182.1"/>
    </source>
</evidence>
<comment type="function">
    <text evidence="6">Catalyzes the formation of acetyl phosphate from acetate and ATP. Can also catalyze the reverse reaction.</text>
</comment>
<sequence length="395" mass="43851">MKKILVINAGSSSIKFQLMRMPGEIVIASGLVESIGLSNAAIHYKSKKMNISETVEIENHQVGLERIAALLMDSERGAIKSVDEIDVVGHRVVHGGKDFSSTVFIDDKVKATIKRLFSLAPLHNPHNYTGIEVAEKVFPNAKKVAVFDTAFHQTIPERAYKYAIPDSFLKENYIRLYGFHGTSHKYVSTKAKDFISKKKSKLISIHLGNGCSITAVQNGKSVDHSMGFGPVNGLIMGTRSGDIDQSVIFYMVNTLGYTLDEVSEILHKKSGMIGMTGFSDLREIEDRAEKGDRRCQLALEMNAYRIKKYIGSYAAAMNGVDVIVFTAGIGENSSVLRRMICDDMDYLGIELEDYKNNVRSTENRIISKESSKVLVLVVPTNEELEIAKDCYEMIS</sequence>
<keyword evidence="8" id="KW-0175">Coiled coil</keyword>
<evidence type="ECO:0000256" key="8">
    <source>
        <dbReference type="SAM" id="Coils"/>
    </source>
</evidence>
<dbReference type="Pfam" id="PF00871">
    <property type="entry name" value="Acetate_kinase"/>
    <property type="match status" value="1"/>
</dbReference>
<feature type="site" description="Transition state stabilizer" evidence="6">
    <location>
        <position position="239"/>
    </location>
</feature>
<comment type="pathway">
    <text evidence="6">Metabolic intermediate biosynthesis; acetyl-CoA biosynthesis; acetyl-CoA from acetate: step 1/2.</text>
</comment>
<organism evidence="9 10">
    <name type="scientific">Galbibacter marinus</name>
    <dbReference type="NCBI Taxonomy" id="555500"/>
    <lineage>
        <taxon>Bacteria</taxon>
        <taxon>Pseudomonadati</taxon>
        <taxon>Bacteroidota</taxon>
        <taxon>Flavobacteriia</taxon>
        <taxon>Flavobacteriales</taxon>
        <taxon>Flavobacteriaceae</taxon>
        <taxon>Galbibacter</taxon>
    </lineage>
</organism>
<dbReference type="EMBL" id="AMSG01000003">
    <property type="protein sequence ID" value="EKF56182.1"/>
    <property type="molecule type" value="Genomic_DNA"/>
</dbReference>
<proteinExistence type="inferred from homology"/>
<feature type="binding site" evidence="6">
    <location>
        <position position="15"/>
    </location>
    <ligand>
        <name>ATP</name>
        <dbReference type="ChEBI" id="CHEBI:30616"/>
    </ligand>
</feature>
<dbReference type="PROSITE" id="PS01075">
    <property type="entry name" value="ACETATE_KINASE_1"/>
    <property type="match status" value="1"/>
</dbReference>
<keyword evidence="6" id="KW-0479">Metal-binding</keyword>
<dbReference type="PANTHER" id="PTHR21060">
    <property type="entry name" value="ACETATE KINASE"/>
    <property type="match status" value="1"/>
</dbReference>
<dbReference type="eggNOG" id="COG0282">
    <property type="taxonomic scope" value="Bacteria"/>
</dbReference>
<dbReference type="PROSITE" id="PS01076">
    <property type="entry name" value="ACETATE_KINASE_2"/>
    <property type="match status" value="1"/>
</dbReference>
<dbReference type="GO" id="GO:0005524">
    <property type="term" value="F:ATP binding"/>
    <property type="evidence" value="ECO:0007669"/>
    <property type="project" value="UniProtKB-KW"/>
</dbReference>
<dbReference type="GO" id="GO:0006083">
    <property type="term" value="P:acetate metabolic process"/>
    <property type="evidence" value="ECO:0007669"/>
    <property type="project" value="TreeGrafter"/>
</dbReference>